<gene>
    <name evidence="2" type="ORF">BGE01nite_55850</name>
</gene>
<evidence type="ECO:0000313" key="2">
    <source>
        <dbReference type="EMBL" id="GEP46294.1"/>
    </source>
</evidence>
<name>A0A512MHT7_9BACT</name>
<sequence>MIKFPILLRLRLALVLLAGLVSSARAAEQWLSATPNPVDYQSVASSGDWLAGGAALAVILPPTPEHTSRSSGRVYLWQRDAAGTWQYRQSLARLVPSNMESNWFGVQVAMSGNRLLVSEGLNRQKIHAFALVAGTWVYDGELVVPGNIAAYESYFSFAASGDLAYVGRPASLEGAGCVEVFRRLPAGWTYEARVVGESNRGLSGYFGAHLAPYGDKLFTSDHNGGIGDAPVKVALIGKSGATWKVLRKISASFPDSAHYPIIPRVSGDRLYLSVRNNWREYSITRDFEPGDAVMDAALHAVRGDTAVTRPPGDILSATIYRRTLNSHWALSQVLGMGPSGFQSFSGSFLTGRELIIMGGRPQGRGATEIKSISYPTAPLQFDYSGPVRSMGFEAGALRLRAGDQMIGAEVRPLVSISAFQLDPVPGTVDVVATGDTEGFTLSSTHLSLQPDEKGIIDISFKPSTLGEKRLLLSLGRQGVAMVQYDIRVNVVPAPPALTFIQQPKGGLYEASQIPPLTADVRGPLPWTYRWFKNNKVIPGQTGATFQPQEGGRYQMEAFDGSTRLLSEPAEVGVYRMPAEIILRKGISGRVPVAVSGPGVRVQWQLGGQTLVDGPDYGGTRTPTLTLKKAFAGIFDVLITMPDSSDLLTATATLQVYTVIPPIIHSDIESDPRRWLGLESEFYCTVENEGPHRTGPEFRIRGLPPGLQADSNGRVTGIPTAIGLYTIQVSATVDGFSATKNFPLIIGKQGRDPGHYWGWLPASSDLPEAGVVQLDVQLSGAYSGILLIGSSRHSIAGTLVDRDTPPSAVRPFPVKLGGRSLVFWIQSFDADRQLFLRTRQVGSQDTDASPLSTLNLVRMQGSTNGREFAGMRTFGLINPSPKPGTEWLGSGFGSLRISTEGRASYVGQFADGTGFTGASVLGDEVDGTLYLYPRSSAGTLLRGQVRLNEYVEYLTWQRPASPGRLVPQGIPPREVAFKSSPYAVPASGPLLPVQSFSFLVNSQDGVGHPETRFQLTRQHTAVFGLGSSNPLQARMSIYAPTGFFSGQFTLRDPDPGNPARTITRVVHYRGMLLQNYLEAASYFLMPGLPDPAATPPTTITTSRIMSGSVTFEEVQAP</sequence>
<organism evidence="2 3">
    <name type="scientific">Brevifollis gellanilyticus</name>
    <dbReference type="NCBI Taxonomy" id="748831"/>
    <lineage>
        <taxon>Bacteria</taxon>
        <taxon>Pseudomonadati</taxon>
        <taxon>Verrucomicrobiota</taxon>
        <taxon>Verrucomicrobiia</taxon>
        <taxon>Verrucomicrobiales</taxon>
        <taxon>Verrucomicrobiaceae</taxon>
    </lineage>
</organism>
<feature type="chain" id="PRO_5021999423" description="Ig-like domain-containing protein" evidence="1">
    <location>
        <begin position="27"/>
        <end position="1116"/>
    </location>
</feature>
<keyword evidence="3" id="KW-1185">Reference proteome</keyword>
<dbReference type="InterPro" id="IPR013783">
    <property type="entry name" value="Ig-like_fold"/>
</dbReference>
<proteinExistence type="predicted"/>
<dbReference type="EMBL" id="BKAG01000083">
    <property type="protein sequence ID" value="GEP46294.1"/>
    <property type="molecule type" value="Genomic_DNA"/>
</dbReference>
<dbReference type="Gene3D" id="2.60.40.10">
    <property type="entry name" value="Immunoglobulins"/>
    <property type="match status" value="1"/>
</dbReference>
<accession>A0A512MHT7</accession>
<dbReference type="SUPFAM" id="SSF75011">
    <property type="entry name" value="3-carboxy-cis,cis-mucoante lactonizing enzyme"/>
    <property type="match status" value="1"/>
</dbReference>
<dbReference type="Proteomes" id="UP000321577">
    <property type="component" value="Unassembled WGS sequence"/>
</dbReference>
<dbReference type="RefSeq" id="WP_146856029.1">
    <property type="nucleotide sequence ID" value="NZ_BKAG01000083.1"/>
</dbReference>
<protein>
    <recommendedName>
        <fullName evidence="4">Ig-like domain-containing protein</fullName>
    </recommendedName>
</protein>
<evidence type="ECO:0008006" key="4">
    <source>
        <dbReference type="Google" id="ProtNLM"/>
    </source>
</evidence>
<dbReference type="SUPFAM" id="SSF48726">
    <property type="entry name" value="Immunoglobulin"/>
    <property type="match status" value="1"/>
</dbReference>
<comment type="caution">
    <text evidence="2">The sequence shown here is derived from an EMBL/GenBank/DDBJ whole genome shotgun (WGS) entry which is preliminary data.</text>
</comment>
<dbReference type="OrthoDB" id="435029at2"/>
<keyword evidence="1" id="KW-0732">Signal</keyword>
<dbReference type="InterPro" id="IPR036179">
    <property type="entry name" value="Ig-like_dom_sf"/>
</dbReference>
<feature type="signal peptide" evidence="1">
    <location>
        <begin position="1"/>
        <end position="26"/>
    </location>
</feature>
<reference evidence="2 3" key="1">
    <citation type="submission" date="2019-07" db="EMBL/GenBank/DDBJ databases">
        <title>Whole genome shotgun sequence of Brevifollis gellanilyticus NBRC 108608.</title>
        <authorList>
            <person name="Hosoyama A."/>
            <person name="Uohara A."/>
            <person name="Ohji S."/>
            <person name="Ichikawa N."/>
        </authorList>
    </citation>
    <scope>NUCLEOTIDE SEQUENCE [LARGE SCALE GENOMIC DNA]</scope>
    <source>
        <strain evidence="2 3">NBRC 108608</strain>
    </source>
</reference>
<dbReference type="AlphaFoldDB" id="A0A512MHT7"/>
<evidence type="ECO:0000313" key="3">
    <source>
        <dbReference type="Proteomes" id="UP000321577"/>
    </source>
</evidence>
<evidence type="ECO:0000256" key="1">
    <source>
        <dbReference type="SAM" id="SignalP"/>
    </source>
</evidence>